<dbReference type="RefSeq" id="WP_077291768.1">
    <property type="nucleotide sequence ID" value="NZ_JBFECD010000011.1"/>
</dbReference>
<protein>
    <recommendedName>
        <fullName evidence="3">Transposase</fullName>
    </recommendedName>
</protein>
<keyword evidence="2" id="KW-1185">Reference proteome</keyword>
<evidence type="ECO:0008006" key="3">
    <source>
        <dbReference type="Google" id="ProtNLM"/>
    </source>
</evidence>
<evidence type="ECO:0000313" key="2">
    <source>
        <dbReference type="Proteomes" id="UP000188174"/>
    </source>
</evidence>
<evidence type="ECO:0000313" key="1">
    <source>
        <dbReference type="EMBL" id="AQQ04936.1"/>
    </source>
</evidence>
<dbReference type="Proteomes" id="UP000188174">
    <property type="component" value="Chromosome"/>
</dbReference>
<sequence>MALSTLELLLKLRAFQRMRGKARFTAKKQIFVRASSLGTATSLSQCHHWQNPQLYNAWKKKFFPGNALKRPKPALLTRVPFLIFVWRLFEIDEC</sequence>
<organism evidence="1 2">
    <name type="scientific">Roseibium algicola</name>
    <dbReference type="NCBI Taxonomy" id="2857014"/>
    <lineage>
        <taxon>Bacteria</taxon>
        <taxon>Pseudomonadati</taxon>
        <taxon>Pseudomonadota</taxon>
        <taxon>Alphaproteobacteria</taxon>
        <taxon>Hyphomicrobiales</taxon>
        <taxon>Stappiaceae</taxon>
        <taxon>Roseibium</taxon>
    </lineage>
</organism>
<gene>
    <name evidence="1" type="ORF">B0E33_16350</name>
</gene>
<accession>A0ABN4WZM0</accession>
<reference evidence="1 2" key="1">
    <citation type="submission" date="2017-02" db="EMBL/GenBank/DDBJ databases">
        <authorList>
            <person name="Jeong S."/>
        </authorList>
    </citation>
    <scope>NUCLEOTIDE SEQUENCE [LARGE SCALE GENOMIC DNA]</scope>
    <source>
        <strain evidence="1 2">RMAR6-6</strain>
    </source>
</reference>
<proteinExistence type="predicted"/>
<dbReference type="EMBL" id="CP019630">
    <property type="protein sequence ID" value="AQQ04936.1"/>
    <property type="molecule type" value="Genomic_DNA"/>
</dbReference>
<name>A0ABN4WZM0_9HYPH</name>